<feature type="transmembrane region" description="Helical" evidence="1">
    <location>
        <begin position="12"/>
        <end position="31"/>
    </location>
</feature>
<name>A0A1T4NNS5_9FIRM</name>
<protein>
    <submittedName>
        <fullName evidence="2">Uncharacterized protein</fullName>
    </submittedName>
</protein>
<proteinExistence type="predicted"/>
<dbReference type="AlphaFoldDB" id="A0A1T4NNS5"/>
<keyword evidence="1" id="KW-0472">Membrane</keyword>
<dbReference type="Proteomes" id="UP000189857">
    <property type="component" value="Unassembled WGS sequence"/>
</dbReference>
<dbReference type="OrthoDB" id="1863318at2"/>
<evidence type="ECO:0000313" key="2">
    <source>
        <dbReference type="EMBL" id="SJZ80970.1"/>
    </source>
</evidence>
<dbReference type="EMBL" id="FUXA01000009">
    <property type="protein sequence ID" value="SJZ80970.1"/>
    <property type="molecule type" value="Genomic_DNA"/>
</dbReference>
<dbReference type="RefSeq" id="WP_078787498.1">
    <property type="nucleotide sequence ID" value="NZ_FMTO01000008.1"/>
</dbReference>
<evidence type="ECO:0000256" key="1">
    <source>
        <dbReference type="SAM" id="Phobius"/>
    </source>
</evidence>
<reference evidence="2 3" key="1">
    <citation type="submission" date="2017-02" db="EMBL/GenBank/DDBJ databases">
        <authorList>
            <person name="Peterson S.W."/>
        </authorList>
    </citation>
    <scope>NUCLEOTIDE SEQUENCE [LARGE SCALE GENOMIC DNA]</scope>
    <source>
        <strain evidence="2 3">ATCC 17233</strain>
    </source>
</reference>
<keyword evidence="1" id="KW-0812">Transmembrane</keyword>
<keyword evidence="1" id="KW-1133">Transmembrane helix</keyword>
<sequence>MITKQKNTRIISFFMAAALIISILFSVLFIIREMDHDCSGDDCPICFELKQAEKILTGEKNVTGSQVRVITVTLSEKCPVICIKVRNACNSLYFQRVGLLI</sequence>
<keyword evidence="3" id="KW-1185">Reference proteome</keyword>
<accession>A0A1T4NNS5</accession>
<organism evidence="2 3">
    <name type="scientific">Eubacterium ruminantium</name>
    <dbReference type="NCBI Taxonomy" id="42322"/>
    <lineage>
        <taxon>Bacteria</taxon>
        <taxon>Bacillati</taxon>
        <taxon>Bacillota</taxon>
        <taxon>Clostridia</taxon>
        <taxon>Eubacteriales</taxon>
        <taxon>Eubacteriaceae</taxon>
        <taxon>Eubacterium</taxon>
    </lineage>
</organism>
<gene>
    <name evidence="2" type="ORF">SAMN02745110_01662</name>
</gene>
<evidence type="ECO:0000313" key="3">
    <source>
        <dbReference type="Proteomes" id="UP000189857"/>
    </source>
</evidence>